<evidence type="ECO:0000256" key="7">
    <source>
        <dbReference type="HAMAP-Rule" id="MF_01008"/>
    </source>
</evidence>
<dbReference type="GO" id="GO:2000143">
    <property type="term" value="P:negative regulation of DNA-templated transcription initiation"/>
    <property type="evidence" value="ECO:0007669"/>
    <property type="project" value="TreeGrafter"/>
</dbReference>
<dbReference type="InterPro" id="IPR038619">
    <property type="entry name" value="MraZ_sf"/>
</dbReference>
<reference evidence="9 10" key="1">
    <citation type="submission" date="2016-10" db="EMBL/GenBank/DDBJ databases">
        <authorList>
            <person name="de Groot N.N."/>
        </authorList>
    </citation>
    <scope>NUCLEOTIDE SEQUENCE [LARGE SCALE GENOMIC DNA]</scope>
    <source>
        <strain evidence="9 10">CGMCC 1.7005</strain>
    </source>
</reference>
<evidence type="ECO:0000256" key="3">
    <source>
        <dbReference type="ARBA" id="ARBA00022737"/>
    </source>
</evidence>
<evidence type="ECO:0000256" key="5">
    <source>
        <dbReference type="ARBA" id="ARBA00023125"/>
    </source>
</evidence>
<dbReference type="Pfam" id="PF02381">
    <property type="entry name" value="MraZ"/>
    <property type="match status" value="2"/>
</dbReference>
<sequence length="153" mass="17686">MAGLVGEYEVKMDAKGRFMFPSDLRKQLSPAAQENFMLNKGFEECLTLFPMNEWEKLSAKLSKLNLFKPQNRMFYRLFHQGAKQINLDKAGRILIPVAQMEKVGLKKELVLIAYNDRVEIWDKAKYFSMIEDNMADFADLANEVMGEFGDDTE</sequence>
<organism evidence="9 10">
    <name type="scientific">Lishizhenia tianjinensis</name>
    <dbReference type="NCBI Taxonomy" id="477690"/>
    <lineage>
        <taxon>Bacteria</taxon>
        <taxon>Pseudomonadati</taxon>
        <taxon>Bacteroidota</taxon>
        <taxon>Flavobacteriia</taxon>
        <taxon>Flavobacteriales</taxon>
        <taxon>Crocinitomicaceae</taxon>
        <taxon>Lishizhenia</taxon>
    </lineage>
</organism>
<dbReference type="InterPro" id="IPR003444">
    <property type="entry name" value="MraZ"/>
</dbReference>
<keyword evidence="5 7" id="KW-0238">DNA-binding</keyword>
<dbReference type="GO" id="GO:0003700">
    <property type="term" value="F:DNA-binding transcription factor activity"/>
    <property type="evidence" value="ECO:0007669"/>
    <property type="project" value="UniProtKB-UniRule"/>
</dbReference>
<protein>
    <recommendedName>
        <fullName evidence="1 7">Transcriptional regulator MraZ</fullName>
    </recommendedName>
</protein>
<dbReference type="SUPFAM" id="SSF89447">
    <property type="entry name" value="AbrB/MazE/MraZ-like"/>
    <property type="match status" value="1"/>
</dbReference>
<keyword evidence="3" id="KW-0677">Repeat</keyword>
<dbReference type="AlphaFoldDB" id="A0A1I6ZZE9"/>
<comment type="subcellular location">
    <subcellularLocation>
        <location evidence="7">Cytoplasm</location>
        <location evidence="7">Nucleoid</location>
    </subcellularLocation>
</comment>
<dbReference type="NCBIfam" id="TIGR00242">
    <property type="entry name" value="division/cell wall cluster transcriptional repressor MraZ"/>
    <property type="match status" value="1"/>
</dbReference>
<dbReference type="GO" id="GO:0005737">
    <property type="term" value="C:cytoplasm"/>
    <property type="evidence" value="ECO:0007669"/>
    <property type="project" value="UniProtKB-UniRule"/>
</dbReference>
<dbReference type="PANTHER" id="PTHR34701">
    <property type="entry name" value="TRANSCRIPTIONAL REGULATOR MRAZ"/>
    <property type="match status" value="1"/>
</dbReference>
<dbReference type="InterPro" id="IPR035642">
    <property type="entry name" value="MraZ_N"/>
</dbReference>
<dbReference type="GO" id="GO:0009295">
    <property type="term" value="C:nucleoid"/>
    <property type="evidence" value="ECO:0007669"/>
    <property type="project" value="UniProtKB-SubCell"/>
</dbReference>
<evidence type="ECO:0000256" key="6">
    <source>
        <dbReference type="ARBA" id="ARBA00023163"/>
    </source>
</evidence>
<dbReference type="InterPro" id="IPR020603">
    <property type="entry name" value="MraZ_dom"/>
</dbReference>
<comment type="similarity">
    <text evidence="7">Belongs to the MraZ family.</text>
</comment>
<dbReference type="PANTHER" id="PTHR34701:SF1">
    <property type="entry name" value="TRANSCRIPTIONAL REGULATOR MRAZ"/>
    <property type="match status" value="1"/>
</dbReference>
<keyword evidence="4 7" id="KW-0805">Transcription regulation</keyword>
<dbReference type="CDD" id="cd16321">
    <property type="entry name" value="MraZ_C"/>
    <property type="match status" value="1"/>
</dbReference>
<dbReference type="Proteomes" id="UP000236454">
    <property type="component" value="Unassembled WGS sequence"/>
</dbReference>
<dbReference type="GO" id="GO:0000976">
    <property type="term" value="F:transcription cis-regulatory region binding"/>
    <property type="evidence" value="ECO:0007669"/>
    <property type="project" value="TreeGrafter"/>
</dbReference>
<keyword evidence="2 7" id="KW-0963">Cytoplasm</keyword>
<feature type="domain" description="SpoVT-AbrB" evidence="8">
    <location>
        <begin position="7"/>
        <end position="53"/>
    </location>
</feature>
<name>A0A1I6ZZE9_9FLAO</name>
<evidence type="ECO:0000313" key="10">
    <source>
        <dbReference type="Proteomes" id="UP000236454"/>
    </source>
</evidence>
<dbReference type="InterPro" id="IPR035644">
    <property type="entry name" value="MraZ_C"/>
</dbReference>
<dbReference type="OrthoDB" id="9807753at2"/>
<dbReference type="InterPro" id="IPR007159">
    <property type="entry name" value="SpoVT-AbrB_dom"/>
</dbReference>
<feature type="domain" description="SpoVT-AbrB" evidence="8">
    <location>
        <begin position="82"/>
        <end position="125"/>
    </location>
</feature>
<dbReference type="STRING" id="477690.SAMN05216474_1755"/>
<dbReference type="EMBL" id="FPAS01000002">
    <property type="protein sequence ID" value="SFT68034.1"/>
    <property type="molecule type" value="Genomic_DNA"/>
</dbReference>
<dbReference type="CDD" id="cd16320">
    <property type="entry name" value="MraZ_N"/>
    <property type="match status" value="1"/>
</dbReference>
<evidence type="ECO:0000256" key="1">
    <source>
        <dbReference type="ARBA" id="ARBA00013860"/>
    </source>
</evidence>
<dbReference type="Gene3D" id="3.40.1550.20">
    <property type="entry name" value="Transcriptional regulator MraZ domain"/>
    <property type="match status" value="1"/>
</dbReference>
<evidence type="ECO:0000256" key="4">
    <source>
        <dbReference type="ARBA" id="ARBA00023015"/>
    </source>
</evidence>
<keyword evidence="6 7" id="KW-0804">Transcription</keyword>
<evidence type="ECO:0000259" key="8">
    <source>
        <dbReference type="PROSITE" id="PS51740"/>
    </source>
</evidence>
<dbReference type="InterPro" id="IPR037914">
    <property type="entry name" value="SpoVT-AbrB_sf"/>
</dbReference>
<evidence type="ECO:0000256" key="2">
    <source>
        <dbReference type="ARBA" id="ARBA00022490"/>
    </source>
</evidence>
<accession>A0A1I6ZZE9</accession>
<keyword evidence="10" id="KW-1185">Reference proteome</keyword>
<proteinExistence type="inferred from homology"/>
<comment type="subunit">
    <text evidence="7">Forms oligomers.</text>
</comment>
<dbReference type="PROSITE" id="PS51740">
    <property type="entry name" value="SPOVT_ABRB"/>
    <property type="match status" value="2"/>
</dbReference>
<dbReference type="HAMAP" id="MF_01008">
    <property type="entry name" value="MraZ"/>
    <property type="match status" value="1"/>
</dbReference>
<dbReference type="RefSeq" id="WP_090248411.1">
    <property type="nucleotide sequence ID" value="NZ_FPAS01000002.1"/>
</dbReference>
<gene>
    <name evidence="7" type="primary">mraZ</name>
    <name evidence="9" type="ORF">SAMN05216474_1755</name>
</gene>
<evidence type="ECO:0000313" key="9">
    <source>
        <dbReference type="EMBL" id="SFT68034.1"/>
    </source>
</evidence>